<evidence type="ECO:0000313" key="2">
    <source>
        <dbReference type="Proteomes" id="UP001432071"/>
    </source>
</evidence>
<evidence type="ECO:0000313" key="1">
    <source>
        <dbReference type="EMBL" id="WUN88763.1"/>
    </source>
</evidence>
<accession>A0ABZ1R1C7</accession>
<proteinExistence type="predicted"/>
<name>A0ABZ1R1C7_9ACTN</name>
<gene>
    <name evidence="1" type="ORF">OHT53_23115</name>
</gene>
<organism evidence="1 2">
    <name type="scientific">Streptomyces bobili</name>
    <dbReference type="NCBI Taxonomy" id="67280"/>
    <lineage>
        <taxon>Bacteria</taxon>
        <taxon>Bacillati</taxon>
        <taxon>Actinomycetota</taxon>
        <taxon>Actinomycetes</taxon>
        <taxon>Kitasatosporales</taxon>
        <taxon>Streptomycetaceae</taxon>
        <taxon>Streptomyces</taxon>
    </lineage>
</organism>
<reference evidence="1" key="1">
    <citation type="submission" date="2022-10" db="EMBL/GenBank/DDBJ databases">
        <title>The complete genomes of actinobacterial strains from the NBC collection.</title>
        <authorList>
            <person name="Joergensen T.S."/>
            <person name="Alvarez Arevalo M."/>
            <person name="Sterndorff E.B."/>
            <person name="Faurdal D."/>
            <person name="Vuksanovic O."/>
            <person name="Mourched A.-S."/>
            <person name="Charusanti P."/>
            <person name="Shaw S."/>
            <person name="Blin K."/>
            <person name="Weber T."/>
        </authorList>
    </citation>
    <scope>NUCLEOTIDE SEQUENCE</scope>
    <source>
        <strain evidence="1">NBC_00302</strain>
    </source>
</reference>
<keyword evidence="2" id="KW-1185">Reference proteome</keyword>
<dbReference type="EMBL" id="CP108038">
    <property type="protein sequence ID" value="WUN88763.1"/>
    <property type="molecule type" value="Genomic_DNA"/>
</dbReference>
<dbReference type="Proteomes" id="UP001432071">
    <property type="component" value="Chromosome"/>
</dbReference>
<sequence>MSRWKLYDNWYADLPSLSAERLRERRAFASQRAEHAAARGMGRSPKAARRWREMLRAVEDELARRDTG</sequence>
<dbReference type="GeneID" id="93763926"/>
<dbReference type="RefSeq" id="WP_328735919.1">
    <property type="nucleotide sequence ID" value="NZ_CP108038.1"/>
</dbReference>
<protein>
    <submittedName>
        <fullName evidence="1">Uncharacterized protein</fullName>
    </submittedName>
</protein>